<gene>
    <name evidence="1" type="ORF">METZ01_LOCUS80914</name>
</gene>
<protein>
    <submittedName>
        <fullName evidence="1">Uncharacterized protein</fullName>
    </submittedName>
</protein>
<dbReference type="InterPro" id="IPR056957">
    <property type="entry name" value="Pam3_Gp34-like"/>
</dbReference>
<dbReference type="AlphaFoldDB" id="A0A381UIU2"/>
<name>A0A381UIU2_9ZZZZ</name>
<dbReference type="Pfam" id="PF23977">
    <property type="entry name" value="Pam3_Gp34"/>
    <property type="match status" value="1"/>
</dbReference>
<accession>A0A381UIU2</accession>
<sequence length="226" mass="25330">MSNDLAIQSTVPKYLKEFEGAQLGNEGVDASQLAIPRLILVQKSSEIAGAKAGDFVDKVSGKNYGSEFTCINISFKENFIVMNSFNAGGGIHGPWDTQEEAEQNLPVVSKENKYDEANVQVWRQHNHLLYIADENQDLNPIPVVWSVRSSAIKPSRNWNTQITSKGGHRFSYVWTVKSVKTSNKNNQSWFIFDSDVLRGDTGNPMYTPEKLVEDIKEMLSDSSFSF</sequence>
<dbReference type="EMBL" id="UINC01006526">
    <property type="protein sequence ID" value="SVA28060.1"/>
    <property type="molecule type" value="Genomic_DNA"/>
</dbReference>
<proteinExistence type="predicted"/>
<organism evidence="1">
    <name type="scientific">marine metagenome</name>
    <dbReference type="NCBI Taxonomy" id="408172"/>
    <lineage>
        <taxon>unclassified sequences</taxon>
        <taxon>metagenomes</taxon>
        <taxon>ecological metagenomes</taxon>
    </lineage>
</organism>
<evidence type="ECO:0000313" key="1">
    <source>
        <dbReference type="EMBL" id="SVA28060.1"/>
    </source>
</evidence>
<reference evidence="1" key="1">
    <citation type="submission" date="2018-05" db="EMBL/GenBank/DDBJ databases">
        <authorList>
            <person name="Lanie J.A."/>
            <person name="Ng W.-L."/>
            <person name="Kazmierczak K.M."/>
            <person name="Andrzejewski T.M."/>
            <person name="Davidsen T.M."/>
            <person name="Wayne K.J."/>
            <person name="Tettelin H."/>
            <person name="Glass J.I."/>
            <person name="Rusch D."/>
            <person name="Podicherti R."/>
            <person name="Tsui H.-C.T."/>
            <person name="Winkler M.E."/>
        </authorList>
    </citation>
    <scope>NUCLEOTIDE SEQUENCE</scope>
</reference>